<feature type="domain" description="DUF4010" evidence="2">
    <location>
        <begin position="185"/>
        <end position="391"/>
    </location>
</feature>
<dbReference type="STRING" id="1630136.AS592_03345"/>
<feature type="transmembrane region" description="Helical" evidence="1">
    <location>
        <begin position="6"/>
        <end position="27"/>
    </location>
</feature>
<feature type="transmembrane region" description="Helical" evidence="1">
    <location>
        <begin position="269"/>
        <end position="287"/>
    </location>
</feature>
<keyword evidence="1" id="KW-1133">Transmembrane helix</keyword>
<keyword evidence="3" id="KW-0503">Monooxygenase</keyword>
<keyword evidence="1" id="KW-0812">Transmembrane</keyword>
<dbReference type="RefSeq" id="WP_067332236.1">
    <property type="nucleotide sequence ID" value="NZ_LNKT01000067.1"/>
</dbReference>
<dbReference type="Pfam" id="PF13194">
    <property type="entry name" value="DUF4010"/>
    <property type="match status" value="1"/>
</dbReference>
<dbReference type="EMBL" id="LNKT01000067">
    <property type="protein sequence ID" value="KYJ85788.1"/>
    <property type="molecule type" value="Genomic_DNA"/>
</dbReference>
<feature type="transmembrane region" description="Helical" evidence="1">
    <location>
        <begin position="238"/>
        <end position="263"/>
    </location>
</feature>
<keyword evidence="4" id="KW-1185">Reference proteome</keyword>
<protein>
    <submittedName>
        <fullName evidence="3">Beta-carotene 15,15'-monooxygenase</fullName>
    </submittedName>
</protein>
<dbReference type="PANTHER" id="PTHR39084:SF1">
    <property type="entry name" value="DUF4010 DOMAIN-CONTAINING PROTEIN"/>
    <property type="match status" value="1"/>
</dbReference>
<dbReference type="AlphaFoldDB" id="A0A151CE34"/>
<feature type="transmembrane region" description="Helical" evidence="1">
    <location>
        <begin position="335"/>
        <end position="356"/>
    </location>
</feature>
<sequence length="416" mass="45912">MTGLSPDLIHLIITVVFSFLVGMELKTYRQQYHAKEENLFFGTARTYTFIGILGYVFYKIDPVHLIPYIAVMITLSLLFLVLYMKKIEEGRSSILPYVVMLSVYAFGPVTELFELWMPSLLFVLIVFLLNAKPSLQRFSNDINMHEFETLGKMVLLSAVILPLLPNTHTIPYLPISPFKIWLAVVVVSGISYGGYLVQKYIFPSKGYFLTGIFGGTYSSTATTVVLARKAKAGGDNPVIDAAIIAATSMMYLRLLVVAVVFNFSVARSLALPFLVLAAAGMLIAFVYMKQGEKRTASSDFVDKNPLEFGTAFLFAGLFVLMMLVTHFVIGQYGNSGLQILSFVVGFTDIDPFILSLLTGKYTVAQTELVTAIMIAAGSNNLLKAAYSLWFGGWKGGMHSAVWIALLGVATIVWALY</sequence>
<name>A0A151CE34_9BACT</name>
<proteinExistence type="predicted"/>
<keyword evidence="1" id="KW-0472">Membrane</keyword>
<feature type="transmembrane region" description="Helical" evidence="1">
    <location>
        <begin position="153"/>
        <end position="174"/>
    </location>
</feature>
<dbReference type="Proteomes" id="UP000075359">
    <property type="component" value="Unassembled WGS sequence"/>
</dbReference>
<feature type="transmembrane region" description="Helical" evidence="1">
    <location>
        <begin position="395"/>
        <end position="415"/>
    </location>
</feature>
<accession>A0A151CE34</accession>
<reference evidence="3 4" key="1">
    <citation type="submission" date="2015-11" db="EMBL/GenBank/DDBJ databases">
        <title>Draft genome of Sulfurovum riftiae 1812E, a member of the Epsilonproteobacteria isolated from the tube of the deep-sea hydrothermal vent tubewom Riftia pachyptila.</title>
        <authorList>
            <person name="Vetriani C."/>
            <person name="Giovannelli D."/>
        </authorList>
    </citation>
    <scope>NUCLEOTIDE SEQUENCE [LARGE SCALE GENOMIC DNA]</scope>
    <source>
        <strain evidence="3 4">1812E</strain>
    </source>
</reference>
<feature type="transmembrane region" description="Helical" evidence="1">
    <location>
        <begin position="180"/>
        <end position="197"/>
    </location>
</feature>
<evidence type="ECO:0000259" key="2">
    <source>
        <dbReference type="Pfam" id="PF13194"/>
    </source>
</evidence>
<feature type="transmembrane region" description="Helical" evidence="1">
    <location>
        <begin position="39"/>
        <end position="58"/>
    </location>
</feature>
<dbReference type="GO" id="GO:0004497">
    <property type="term" value="F:monooxygenase activity"/>
    <property type="evidence" value="ECO:0007669"/>
    <property type="project" value="UniProtKB-KW"/>
</dbReference>
<evidence type="ECO:0000256" key="1">
    <source>
        <dbReference type="SAM" id="Phobius"/>
    </source>
</evidence>
<dbReference type="PANTHER" id="PTHR39084">
    <property type="entry name" value="MEMBRANE PROTEIN-RELATED"/>
    <property type="match status" value="1"/>
</dbReference>
<dbReference type="OrthoDB" id="9813718at2"/>
<dbReference type="InterPro" id="IPR025105">
    <property type="entry name" value="DUF4010"/>
</dbReference>
<keyword evidence="3" id="KW-0560">Oxidoreductase</keyword>
<feature type="transmembrane region" description="Helical" evidence="1">
    <location>
        <begin position="308"/>
        <end position="329"/>
    </location>
</feature>
<feature type="transmembrane region" description="Helical" evidence="1">
    <location>
        <begin position="368"/>
        <end position="389"/>
    </location>
</feature>
<evidence type="ECO:0000313" key="3">
    <source>
        <dbReference type="EMBL" id="KYJ85788.1"/>
    </source>
</evidence>
<evidence type="ECO:0000313" key="4">
    <source>
        <dbReference type="Proteomes" id="UP000075359"/>
    </source>
</evidence>
<organism evidence="3 4">
    <name type="scientific">Sulfurovum riftiae</name>
    <dbReference type="NCBI Taxonomy" id="1630136"/>
    <lineage>
        <taxon>Bacteria</taxon>
        <taxon>Pseudomonadati</taxon>
        <taxon>Campylobacterota</taxon>
        <taxon>Epsilonproteobacteria</taxon>
        <taxon>Campylobacterales</taxon>
        <taxon>Sulfurovaceae</taxon>
        <taxon>Sulfurovum</taxon>
    </lineage>
</organism>
<feature type="transmembrane region" description="Helical" evidence="1">
    <location>
        <begin position="64"/>
        <end position="82"/>
    </location>
</feature>
<comment type="caution">
    <text evidence="3">The sequence shown here is derived from an EMBL/GenBank/DDBJ whole genome shotgun (WGS) entry which is preliminary data.</text>
</comment>
<gene>
    <name evidence="3" type="ORF">AS592_03345</name>
</gene>
<feature type="transmembrane region" description="Helical" evidence="1">
    <location>
        <begin position="94"/>
        <end position="109"/>
    </location>
</feature>
<feature type="transmembrane region" description="Helical" evidence="1">
    <location>
        <begin position="115"/>
        <end position="132"/>
    </location>
</feature>